<gene>
    <name evidence="4" type="ORF">AXF42_Ash020525</name>
</gene>
<dbReference type="PANTHER" id="PTHR33786:SF5">
    <property type="entry name" value="EXPRESSED PROTEIN"/>
    <property type="match status" value="1"/>
</dbReference>
<feature type="domain" description="DUF7866" evidence="3">
    <location>
        <begin position="66"/>
        <end position="102"/>
    </location>
</feature>
<feature type="transmembrane region" description="Helical" evidence="2">
    <location>
        <begin position="20"/>
        <end position="41"/>
    </location>
</feature>
<proteinExistence type="predicted"/>
<feature type="region of interest" description="Disordered" evidence="1">
    <location>
        <begin position="107"/>
        <end position="131"/>
    </location>
</feature>
<keyword evidence="2" id="KW-1133">Transmembrane helix</keyword>
<dbReference type="Pfam" id="PF25268">
    <property type="entry name" value="DUF7866"/>
    <property type="match status" value="1"/>
</dbReference>
<dbReference type="OrthoDB" id="768311at2759"/>
<dbReference type="EMBL" id="KZ451891">
    <property type="protein sequence ID" value="PKA65595.1"/>
    <property type="molecule type" value="Genomic_DNA"/>
</dbReference>
<evidence type="ECO:0000256" key="2">
    <source>
        <dbReference type="SAM" id="Phobius"/>
    </source>
</evidence>
<dbReference type="PANTHER" id="PTHR33786">
    <property type="entry name" value="UBIQUITIN CARBOXYL-TERMINAL HYDROLASE"/>
    <property type="match status" value="1"/>
</dbReference>
<accession>A0A2I0BCT6</accession>
<keyword evidence="2" id="KW-0812">Transmembrane</keyword>
<evidence type="ECO:0000259" key="3">
    <source>
        <dbReference type="Pfam" id="PF25268"/>
    </source>
</evidence>
<dbReference type="AlphaFoldDB" id="A0A2I0BCT6"/>
<dbReference type="InterPro" id="IPR057188">
    <property type="entry name" value="DUF7866"/>
</dbReference>
<protein>
    <recommendedName>
        <fullName evidence="3">DUF7866 domain-containing protein</fullName>
    </recommendedName>
</protein>
<keyword evidence="5" id="KW-1185">Reference proteome</keyword>
<evidence type="ECO:0000313" key="4">
    <source>
        <dbReference type="EMBL" id="PKA65595.1"/>
    </source>
</evidence>
<name>A0A2I0BCT6_9ASPA</name>
<reference evidence="4 5" key="1">
    <citation type="journal article" date="2017" name="Nature">
        <title>The Apostasia genome and the evolution of orchids.</title>
        <authorList>
            <person name="Zhang G.Q."/>
            <person name="Liu K.W."/>
            <person name="Li Z."/>
            <person name="Lohaus R."/>
            <person name="Hsiao Y.Y."/>
            <person name="Niu S.C."/>
            <person name="Wang J.Y."/>
            <person name="Lin Y.C."/>
            <person name="Xu Q."/>
            <person name="Chen L.J."/>
            <person name="Yoshida K."/>
            <person name="Fujiwara S."/>
            <person name="Wang Z.W."/>
            <person name="Zhang Y.Q."/>
            <person name="Mitsuda N."/>
            <person name="Wang M."/>
            <person name="Liu G.H."/>
            <person name="Pecoraro L."/>
            <person name="Huang H.X."/>
            <person name="Xiao X.J."/>
            <person name="Lin M."/>
            <person name="Wu X.Y."/>
            <person name="Wu W.L."/>
            <person name="Chen Y.Y."/>
            <person name="Chang S.B."/>
            <person name="Sakamoto S."/>
            <person name="Ohme-Takagi M."/>
            <person name="Yagi M."/>
            <person name="Zeng S.J."/>
            <person name="Shen C.Y."/>
            <person name="Yeh C.M."/>
            <person name="Luo Y.B."/>
            <person name="Tsai W.C."/>
            <person name="Van de Peer Y."/>
            <person name="Liu Z.J."/>
        </authorList>
    </citation>
    <scope>NUCLEOTIDE SEQUENCE [LARGE SCALE GENOMIC DNA]</scope>
    <source>
        <strain evidence="5">cv. Shenzhen</strain>
        <tissue evidence="4">Stem</tissue>
    </source>
</reference>
<organism evidence="4 5">
    <name type="scientific">Apostasia shenzhenica</name>
    <dbReference type="NCBI Taxonomy" id="1088818"/>
    <lineage>
        <taxon>Eukaryota</taxon>
        <taxon>Viridiplantae</taxon>
        <taxon>Streptophyta</taxon>
        <taxon>Embryophyta</taxon>
        <taxon>Tracheophyta</taxon>
        <taxon>Spermatophyta</taxon>
        <taxon>Magnoliopsida</taxon>
        <taxon>Liliopsida</taxon>
        <taxon>Asparagales</taxon>
        <taxon>Orchidaceae</taxon>
        <taxon>Apostasioideae</taxon>
        <taxon>Apostasia</taxon>
    </lineage>
</organism>
<evidence type="ECO:0000256" key="1">
    <source>
        <dbReference type="SAM" id="MobiDB-lite"/>
    </source>
</evidence>
<sequence length="131" mass="13643">MATVSLYRTWAEANVLPFSLLFILAGTLIPTAAQVASTVYVPATRVEYRSAGDGGGGGGVLPESEEPFQLCLTCRCCAANEPSVCLTMPCCFSIDCSLPDKPPVGSPARTLGGFDHGNKPVKRAKPGPSPL</sequence>
<keyword evidence="2" id="KW-0472">Membrane</keyword>
<evidence type="ECO:0000313" key="5">
    <source>
        <dbReference type="Proteomes" id="UP000236161"/>
    </source>
</evidence>
<dbReference type="Proteomes" id="UP000236161">
    <property type="component" value="Unassembled WGS sequence"/>
</dbReference>